<gene>
    <name evidence="1" type="ORF">COLO4_23628</name>
</gene>
<proteinExistence type="predicted"/>
<dbReference type="AlphaFoldDB" id="A0A1R3IFM5"/>
<evidence type="ECO:0000313" key="1">
    <source>
        <dbReference type="EMBL" id="OMO81399.1"/>
    </source>
</evidence>
<protein>
    <submittedName>
        <fullName evidence="1">Uncharacterized protein</fullName>
    </submittedName>
</protein>
<evidence type="ECO:0000313" key="2">
    <source>
        <dbReference type="Proteomes" id="UP000187203"/>
    </source>
</evidence>
<name>A0A1R3IFM5_9ROSI</name>
<comment type="caution">
    <text evidence="1">The sequence shown here is derived from an EMBL/GenBank/DDBJ whole genome shotgun (WGS) entry which is preliminary data.</text>
</comment>
<sequence>MSLGVFNGSVLLLKRRGVAAFSLKKRRYPICPI</sequence>
<reference evidence="2" key="1">
    <citation type="submission" date="2013-09" db="EMBL/GenBank/DDBJ databases">
        <title>Corchorus olitorius genome sequencing.</title>
        <authorList>
            <person name="Alam M."/>
            <person name="Haque M.S."/>
            <person name="Islam M.S."/>
            <person name="Emdad E.M."/>
            <person name="Islam M.M."/>
            <person name="Ahmed B."/>
            <person name="Halim A."/>
            <person name="Hossen Q.M.M."/>
            <person name="Hossain M.Z."/>
            <person name="Ahmed R."/>
            <person name="Khan M.M."/>
            <person name="Islam R."/>
            <person name="Rashid M.M."/>
            <person name="Khan S.A."/>
            <person name="Rahman M.S."/>
            <person name="Alam M."/>
            <person name="Yahiya A.S."/>
            <person name="Khan M.S."/>
            <person name="Azam M.S."/>
            <person name="Haque T."/>
            <person name="Lashkar M.Z.H."/>
            <person name="Akhand A.I."/>
            <person name="Morshed G."/>
            <person name="Roy S."/>
            <person name="Uddin K.S."/>
            <person name="Rabeya T."/>
            <person name="Hossain A.S."/>
            <person name="Chowdhury A."/>
            <person name="Snigdha A.R."/>
            <person name="Mortoza M.S."/>
            <person name="Matin S.A."/>
            <person name="Hoque S.M.E."/>
            <person name="Islam M.K."/>
            <person name="Roy D.K."/>
            <person name="Haider R."/>
            <person name="Moosa M.M."/>
            <person name="Elias S.M."/>
            <person name="Hasan A.M."/>
            <person name="Jahan S."/>
            <person name="Shafiuddin M."/>
            <person name="Mahmood N."/>
            <person name="Shommy N.S."/>
        </authorList>
    </citation>
    <scope>NUCLEOTIDE SEQUENCE [LARGE SCALE GENOMIC DNA]</scope>
    <source>
        <strain evidence="2">cv. O-4</strain>
    </source>
</reference>
<organism evidence="1 2">
    <name type="scientific">Corchorus olitorius</name>
    <dbReference type="NCBI Taxonomy" id="93759"/>
    <lineage>
        <taxon>Eukaryota</taxon>
        <taxon>Viridiplantae</taxon>
        <taxon>Streptophyta</taxon>
        <taxon>Embryophyta</taxon>
        <taxon>Tracheophyta</taxon>
        <taxon>Spermatophyta</taxon>
        <taxon>Magnoliopsida</taxon>
        <taxon>eudicotyledons</taxon>
        <taxon>Gunneridae</taxon>
        <taxon>Pentapetalae</taxon>
        <taxon>rosids</taxon>
        <taxon>malvids</taxon>
        <taxon>Malvales</taxon>
        <taxon>Malvaceae</taxon>
        <taxon>Grewioideae</taxon>
        <taxon>Apeibeae</taxon>
        <taxon>Corchorus</taxon>
    </lineage>
</organism>
<dbReference type="EMBL" id="AWUE01018286">
    <property type="protein sequence ID" value="OMO81399.1"/>
    <property type="molecule type" value="Genomic_DNA"/>
</dbReference>
<dbReference type="Proteomes" id="UP000187203">
    <property type="component" value="Unassembled WGS sequence"/>
</dbReference>
<accession>A0A1R3IFM5</accession>
<keyword evidence="2" id="KW-1185">Reference proteome</keyword>